<dbReference type="EMBL" id="KY494864">
    <property type="protein sequence ID" value="ARD70277.1"/>
    <property type="molecule type" value="Genomic_DNA"/>
</dbReference>
<organism evidence="2">
    <name type="scientific">Pseudomonas aeruginosa</name>
    <dbReference type="NCBI Taxonomy" id="287"/>
    <lineage>
        <taxon>Bacteria</taxon>
        <taxon>Pseudomonadati</taxon>
        <taxon>Pseudomonadota</taxon>
        <taxon>Gammaproteobacteria</taxon>
        <taxon>Pseudomonadales</taxon>
        <taxon>Pseudomonadaceae</taxon>
        <taxon>Pseudomonas</taxon>
    </lineage>
</organism>
<sequence length="187" mass="21616">MNLNNPVGQNSPTGLVRPRGGYMRESYRMERYAQRAVRIRRDKEAEDLASRKIGDFLMRNYLAEGALLAEEFGRVSYHERLQLIANSSELIMSSDGEEGINVVWGSNKQVLTHRLLSPRIRSDFHGAHYLGSWSRSMPKWKHNELRDEIKAKLEARVKDRVELRKQGMLDFSLDTDDMPPLFLQPEG</sequence>
<geneLocation type="plasmid" evidence="2">
    <name>pJB37</name>
</geneLocation>
<dbReference type="AlphaFoldDB" id="A0A1V0M5W6"/>
<protein>
    <submittedName>
        <fullName evidence="2">Uncharacterized protein</fullName>
    </submittedName>
</protein>
<name>A0A1V0M5W6_PSEAI</name>
<proteinExistence type="predicted"/>
<reference evidence="2" key="1">
    <citation type="submission" date="2017-01" db="EMBL/GenBank/DDBJ databases">
        <title>Complete nucleotide sequence of an IncP-2 blaVIM-2-harboring megaplasmid from Pseudomonas aeruginosa.</title>
        <authorList>
            <person name="Botelho J."/>
            <person name="Grosso F."/>
            <person name="Mabrouk A."/>
            <person name="Peixe L."/>
        </authorList>
    </citation>
    <scope>NUCLEOTIDE SEQUENCE</scope>
    <source>
        <strain evidence="2">FFUP_PS_37</strain>
        <plasmid evidence="2">pJB37</plasmid>
    </source>
</reference>
<feature type="compositionally biased region" description="Polar residues" evidence="1">
    <location>
        <begin position="1"/>
        <end position="13"/>
    </location>
</feature>
<evidence type="ECO:0000313" key="2">
    <source>
        <dbReference type="EMBL" id="ARD70277.1"/>
    </source>
</evidence>
<keyword evidence="2" id="KW-0614">Plasmid</keyword>
<accession>A0A1V0M5W6</accession>
<evidence type="ECO:0000256" key="1">
    <source>
        <dbReference type="SAM" id="MobiDB-lite"/>
    </source>
</evidence>
<feature type="region of interest" description="Disordered" evidence="1">
    <location>
        <begin position="1"/>
        <end position="20"/>
    </location>
</feature>